<protein>
    <recommendedName>
        <fullName evidence="4">Lipoprotein</fullName>
    </recommendedName>
</protein>
<dbReference type="AlphaFoldDB" id="A0A842HVF8"/>
<proteinExistence type="predicted"/>
<organism evidence="2 3">
    <name type="scientific">Parasphingopyxis marina</name>
    <dbReference type="NCBI Taxonomy" id="2761622"/>
    <lineage>
        <taxon>Bacteria</taxon>
        <taxon>Pseudomonadati</taxon>
        <taxon>Pseudomonadota</taxon>
        <taxon>Alphaproteobacteria</taxon>
        <taxon>Sphingomonadales</taxon>
        <taxon>Sphingomonadaceae</taxon>
        <taxon>Parasphingopyxis</taxon>
    </lineage>
</organism>
<dbReference type="Proteomes" id="UP000564378">
    <property type="component" value="Unassembled WGS sequence"/>
</dbReference>
<dbReference type="PROSITE" id="PS51257">
    <property type="entry name" value="PROKAR_LIPOPROTEIN"/>
    <property type="match status" value="1"/>
</dbReference>
<sequence>MKPRFAPLACLLALISCAGPEGEPPSLGPRPVEGILDAPVYAIAPVPSADDPALAARIDGLVAQAEQGEQAFLAAYPAAQSAIAAASNAAVESEAWIEANLAISALGNAGSPTTTALGELDGIFAEQAASGEPAETARLAAARDRVATLHAGQAARYDALNGRLRTR</sequence>
<keyword evidence="3" id="KW-1185">Reference proteome</keyword>
<dbReference type="EMBL" id="JACJVJ010000002">
    <property type="protein sequence ID" value="MBC2778008.1"/>
    <property type="molecule type" value="Genomic_DNA"/>
</dbReference>
<feature type="signal peptide" evidence="1">
    <location>
        <begin position="1"/>
        <end position="18"/>
    </location>
</feature>
<keyword evidence="1" id="KW-0732">Signal</keyword>
<accession>A0A842HVF8</accession>
<comment type="caution">
    <text evidence="2">The sequence shown here is derived from an EMBL/GenBank/DDBJ whole genome shotgun (WGS) entry which is preliminary data.</text>
</comment>
<evidence type="ECO:0000313" key="2">
    <source>
        <dbReference type="EMBL" id="MBC2778008.1"/>
    </source>
</evidence>
<dbReference type="RefSeq" id="WP_185801303.1">
    <property type="nucleotide sequence ID" value="NZ_JACJVJ010000002.1"/>
</dbReference>
<name>A0A842HVF8_9SPHN</name>
<evidence type="ECO:0000256" key="1">
    <source>
        <dbReference type="SAM" id="SignalP"/>
    </source>
</evidence>
<reference evidence="2 3" key="1">
    <citation type="submission" date="2020-08" db="EMBL/GenBank/DDBJ databases">
        <title>Draft genome sequence of Parasphingopyxis sp. GrpM-11.</title>
        <authorList>
            <person name="Oh J."/>
            <person name="Roh D.-H."/>
        </authorList>
    </citation>
    <scope>NUCLEOTIDE SEQUENCE [LARGE SCALE GENOMIC DNA]</scope>
    <source>
        <strain evidence="2 3">GrpM-11</strain>
    </source>
</reference>
<evidence type="ECO:0000313" key="3">
    <source>
        <dbReference type="Proteomes" id="UP000564378"/>
    </source>
</evidence>
<evidence type="ECO:0008006" key="4">
    <source>
        <dbReference type="Google" id="ProtNLM"/>
    </source>
</evidence>
<gene>
    <name evidence="2" type="ORF">H6P80_10310</name>
</gene>
<feature type="chain" id="PRO_5033024918" description="Lipoprotein" evidence="1">
    <location>
        <begin position="19"/>
        <end position="167"/>
    </location>
</feature>